<evidence type="ECO:0000313" key="2">
    <source>
        <dbReference type="EMBL" id="CAH1252741.1"/>
    </source>
</evidence>
<evidence type="ECO:0000256" key="1">
    <source>
        <dbReference type="SAM" id="MobiDB-lite"/>
    </source>
</evidence>
<evidence type="ECO:0000313" key="3">
    <source>
        <dbReference type="Proteomes" id="UP000838412"/>
    </source>
</evidence>
<feature type="compositionally biased region" description="Basic residues" evidence="1">
    <location>
        <begin position="134"/>
        <end position="143"/>
    </location>
</feature>
<dbReference type="AlphaFoldDB" id="A0A8K0EL50"/>
<dbReference type="OrthoDB" id="9975886at2759"/>
<dbReference type="EMBL" id="OV696687">
    <property type="protein sequence ID" value="CAH1252741.1"/>
    <property type="molecule type" value="Genomic_DNA"/>
</dbReference>
<organism evidence="2 3">
    <name type="scientific">Branchiostoma lanceolatum</name>
    <name type="common">Common lancelet</name>
    <name type="synonym">Amphioxus lanceolatum</name>
    <dbReference type="NCBI Taxonomy" id="7740"/>
    <lineage>
        <taxon>Eukaryota</taxon>
        <taxon>Metazoa</taxon>
        <taxon>Chordata</taxon>
        <taxon>Cephalochordata</taxon>
        <taxon>Leptocardii</taxon>
        <taxon>Amphioxiformes</taxon>
        <taxon>Branchiostomatidae</taxon>
        <taxon>Branchiostoma</taxon>
    </lineage>
</organism>
<name>A0A8K0EL50_BRALA</name>
<accession>A0A8K0EL50</accession>
<protein>
    <submittedName>
        <fullName evidence="2">Hypp999 protein</fullName>
    </submittedName>
</protein>
<reference evidence="2" key="1">
    <citation type="submission" date="2022-01" db="EMBL/GenBank/DDBJ databases">
        <authorList>
            <person name="Braso-Vives M."/>
        </authorList>
    </citation>
    <scope>NUCLEOTIDE SEQUENCE</scope>
</reference>
<gene>
    <name evidence="2" type="primary">Hypp999</name>
    <name evidence="2" type="ORF">BLAG_LOCUS12742</name>
</gene>
<feature type="region of interest" description="Disordered" evidence="1">
    <location>
        <begin position="127"/>
        <end position="177"/>
    </location>
</feature>
<proteinExistence type="predicted"/>
<sequence>MPTDQGREDVLRLGTDVVKPVTTYHEHFEAEFERSTGTKPPPVPYAEGSMELRKDTTTFHSHYVHYGKEIFKKQLENRHREAEPLKEMHQRDSVELNQVSKDFYPVQTCASNDYCPPSNRKKLANMLANDNMKSRQKNAHRRPPSGDTDPFPWSEPGRAPSMTDTITGRRVRLHLAH</sequence>
<feature type="region of interest" description="Disordered" evidence="1">
    <location>
        <begin position="29"/>
        <end position="48"/>
    </location>
</feature>
<keyword evidence="3" id="KW-1185">Reference proteome</keyword>
<dbReference type="Proteomes" id="UP000838412">
    <property type="component" value="Chromosome 2"/>
</dbReference>